<keyword evidence="2" id="KW-1185">Reference proteome</keyword>
<evidence type="ECO:0000313" key="2">
    <source>
        <dbReference type="Proteomes" id="UP000015105"/>
    </source>
</evidence>
<dbReference type="EnsemblPlants" id="AET5Gv20619500.24">
    <property type="protein sequence ID" value="AET5Gv20619500.24"/>
    <property type="gene ID" value="AET5Gv20619500"/>
</dbReference>
<accession>A0A453L410</accession>
<reference evidence="1" key="3">
    <citation type="journal article" date="2017" name="Nature">
        <title>Genome sequence of the progenitor of the wheat D genome Aegilops tauschii.</title>
        <authorList>
            <person name="Luo M.C."/>
            <person name="Gu Y.Q."/>
            <person name="Puiu D."/>
            <person name="Wang H."/>
            <person name="Twardziok S.O."/>
            <person name="Deal K.R."/>
            <person name="Huo N."/>
            <person name="Zhu T."/>
            <person name="Wang L."/>
            <person name="Wang Y."/>
            <person name="McGuire P.E."/>
            <person name="Liu S."/>
            <person name="Long H."/>
            <person name="Ramasamy R.K."/>
            <person name="Rodriguez J.C."/>
            <person name="Van S.L."/>
            <person name="Yuan L."/>
            <person name="Wang Z."/>
            <person name="Xia Z."/>
            <person name="Xiao L."/>
            <person name="Anderson O.D."/>
            <person name="Ouyang S."/>
            <person name="Liang Y."/>
            <person name="Zimin A.V."/>
            <person name="Pertea G."/>
            <person name="Qi P."/>
            <person name="Bennetzen J.L."/>
            <person name="Dai X."/>
            <person name="Dawson M.W."/>
            <person name="Muller H.G."/>
            <person name="Kugler K."/>
            <person name="Rivarola-Duarte L."/>
            <person name="Spannagl M."/>
            <person name="Mayer K.F.X."/>
            <person name="Lu F.H."/>
            <person name="Bevan M.W."/>
            <person name="Leroy P."/>
            <person name="Li P."/>
            <person name="You F.M."/>
            <person name="Sun Q."/>
            <person name="Liu Z."/>
            <person name="Lyons E."/>
            <person name="Wicker T."/>
            <person name="Salzberg S.L."/>
            <person name="Devos K.M."/>
            <person name="Dvorak J."/>
        </authorList>
    </citation>
    <scope>NUCLEOTIDE SEQUENCE [LARGE SCALE GENOMIC DNA]</scope>
    <source>
        <strain evidence="1">cv. AL8/78</strain>
    </source>
</reference>
<evidence type="ECO:0000313" key="1">
    <source>
        <dbReference type="EnsemblPlants" id="AET5Gv20619500.24"/>
    </source>
</evidence>
<protein>
    <submittedName>
        <fullName evidence="1">Uncharacterized protein</fullName>
    </submittedName>
</protein>
<dbReference type="AlphaFoldDB" id="A0A453L410"/>
<name>A0A453L410_AEGTS</name>
<reference evidence="1" key="4">
    <citation type="submission" date="2019-03" db="UniProtKB">
        <authorList>
            <consortium name="EnsemblPlants"/>
        </authorList>
    </citation>
    <scope>IDENTIFICATION</scope>
</reference>
<sequence>VVPGFVDLKKNHLSFPYSYKKPSCCSCKYRRAYHRHLHQTEKALATSYDKKNRSAPKFKHILLY</sequence>
<dbReference type="Gramene" id="AET5Gv20619500.24">
    <property type="protein sequence ID" value="AET5Gv20619500.24"/>
    <property type="gene ID" value="AET5Gv20619500"/>
</dbReference>
<dbReference type="Proteomes" id="UP000015105">
    <property type="component" value="Chromosome 5D"/>
</dbReference>
<reference evidence="2" key="2">
    <citation type="journal article" date="2017" name="Nat. Plants">
        <title>The Aegilops tauschii genome reveals multiple impacts of transposons.</title>
        <authorList>
            <person name="Zhao G."/>
            <person name="Zou C."/>
            <person name="Li K."/>
            <person name="Wang K."/>
            <person name="Li T."/>
            <person name="Gao L."/>
            <person name="Zhang X."/>
            <person name="Wang H."/>
            <person name="Yang Z."/>
            <person name="Liu X."/>
            <person name="Jiang W."/>
            <person name="Mao L."/>
            <person name="Kong X."/>
            <person name="Jiao Y."/>
            <person name="Jia J."/>
        </authorList>
    </citation>
    <scope>NUCLEOTIDE SEQUENCE [LARGE SCALE GENOMIC DNA]</scope>
    <source>
        <strain evidence="2">cv. AL8/78</strain>
    </source>
</reference>
<proteinExistence type="predicted"/>
<organism evidence="1 2">
    <name type="scientific">Aegilops tauschii subsp. strangulata</name>
    <name type="common">Goatgrass</name>
    <dbReference type="NCBI Taxonomy" id="200361"/>
    <lineage>
        <taxon>Eukaryota</taxon>
        <taxon>Viridiplantae</taxon>
        <taxon>Streptophyta</taxon>
        <taxon>Embryophyta</taxon>
        <taxon>Tracheophyta</taxon>
        <taxon>Spermatophyta</taxon>
        <taxon>Magnoliopsida</taxon>
        <taxon>Liliopsida</taxon>
        <taxon>Poales</taxon>
        <taxon>Poaceae</taxon>
        <taxon>BOP clade</taxon>
        <taxon>Pooideae</taxon>
        <taxon>Triticodae</taxon>
        <taxon>Triticeae</taxon>
        <taxon>Triticinae</taxon>
        <taxon>Aegilops</taxon>
    </lineage>
</organism>
<reference evidence="1" key="5">
    <citation type="journal article" date="2021" name="G3 (Bethesda)">
        <title>Aegilops tauschii genome assembly Aet v5.0 features greater sequence contiguity and improved annotation.</title>
        <authorList>
            <person name="Wang L."/>
            <person name="Zhu T."/>
            <person name="Rodriguez J.C."/>
            <person name="Deal K.R."/>
            <person name="Dubcovsky J."/>
            <person name="McGuire P.E."/>
            <person name="Lux T."/>
            <person name="Spannagl M."/>
            <person name="Mayer K.F.X."/>
            <person name="Baldrich P."/>
            <person name="Meyers B.C."/>
            <person name="Huo N."/>
            <person name="Gu Y.Q."/>
            <person name="Zhou H."/>
            <person name="Devos K.M."/>
            <person name="Bennetzen J.L."/>
            <person name="Unver T."/>
            <person name="Budak H."/>
            <person name="Gulick P.J."/>
            <person name="Galiba G."/>
            <person name="Kalapos B."/>
            <person name="Nelson D.R."/>
            <person name="Li P."/>
            <person name="You F.M."/>
            <person name="Luo M.C."/>
            <person name="Dvorak J."/>
        </authorList>
    </citation>
    <scope>NUCLEOTIDE SEQUENCE [LARGE SCALE GENOMIC DNA]</scope>
    <source>
        <strain evidence="1">cv. AL8/78</strain>
    </source>
</reference>
<reference evidence="2" key="1">
    <citation type="journal article" date="2014" name="Science">
        <title>Ancient hybridizations among the ancestral genomes of bread wheat.</title>
        <authorList>
            <consortium name="International Wheat Genome Sequencing Consortium,"/>
            <person name="Marcussen T."/>
            <person name="Sandve S.R."/>
            <person name="Heier L."/>
            <person name="Spannagl M."/>
            <person name="Pfeifer M."/>
            <person name="Jakobsen K.S."/>
            <person name="Wulff B.B."/>
            <person name="Steuernagel B."/>
            <person name="Mayer K.F."/>
            <person name="Olsen O.A."/>
        </authorList>
    </citation>
    <scope>NUCLEOTIDE SEQUENCE [LARGE SCALE GENOMIC DNA]</scope>
    <source>
        <strain evidence="2">cv. AL8/78</strain>
    </source>
</reference>